<evidence type="ECO:0000256" key="2">
    <source>
        <dbReference type="ARBA" id="ARBA00008520"/>
    </source>
</evidence>
<feature type="signal peptide" evidence="3">
    <location>
        <begin position="1"/>
        <end position="25"/>
    </location>
</feature>
<accession>A0A7Y8H2P4</accession>
<evidence type="ECO:0000256" key="3">
    <source>
        <dbReference type="SAM" id="SignalP"/>
    </source>
</evidence>
<dbReference type="EMBL" id="VYGV01000028">
    <property type="protein sequence ID" value="NWF48804.1"/>
    <property type="molecule type" value="Genomic_DNA"/>
</dbReference>
<reference evidence="4 5" key="1">
    <citation type="submission" date="2019-09" db="EMBL/GenBank/DDBJ databases">
        <title>Hydrogenophaga aromatica sp. nov., isolated from a para-xylene-degrading enrichment culture.</title>
        <authorList>
            <person name="Tancsics A."/>
            <person name="Banerjee S."/>
        </authorList>
    </citation>
    <scope>NUCLEOTIDE SEQUENCE [LARGE SCALE GENOMIC DNA]</scope>
    <source>
        <strain evidence="4 5">D2P1</strain>
    </source>
</reference>
<evidence type="ECO:0000313" key="4">
    <source>
        <dbReference type="EMBL" id="NWF48804.1"/>
    </source>
</evidence>
<keyword evidence="3" id="KW-0732">Signal</keyword>
<dbReference type="PANTHER" id="PTHR43649:SF14">
    <property type="entry name" value="BLR3389 PROTEIN"/>
    <property type="match status" value="1"/>
</dbReference>
<feature type="chain" id="PRO_5031106483" evidence="3">
    <location>
        <begin position="26"/>
        <end position="425"/>
    </location>
</feature>
<evidence type="ECO:0000313" key="5">
    <source>
        <dbReference type="Proteomes" id="UP000545507"/>
    </source>
</evidence>
<dbReference type="SUPFAM" id="SSF53850">
    <property type="entry name" value="Periplasmic binding protein-like II"/>
    <property type="match status" value="1"/>
</dbReference>
<name>A0A7Y8H2P4_9BURK</name>
<dbReference type="Pfam" id="PF01547">
    <property type="entry name" value="SBP_bac_1"/>
    <property type="match status" value="1"/>
</dbReference>
<dbReference type="GO" id="GO:0042597">
    <property type="term" value="C:periplasmic space"/>
    <property type="evidence" value="ECO:0007669"/>
    <property type="project" value="UniProtKB-SubCell"/>
</dbReference>
<proteinExistence type="inferred from homology"/>
<evidence type="ECO:0000256" key="1">
    <source>
        <dbReference type="ARBA" id="ARBA00004418"/>
    </source>
</evidence>
<dbReference type="PANTHER" id="PTHR43649">
    <property type="entry name" value="ARABINOSE-BINDING PROTEIN-RELATED"/>
    <property type="match status" value="1"/>
</dbReference>
<dbReference type="Gene3D" id="3.40.190.10">
    <property type="entry name" value="Periplasmic binding protein-like II"/>
    <property type="match status" value="2"/>
</dbReference>
<dbReference type="InterPro" id="IPR050490">
    <property type="entry name" value="Bact_solute-bd_prot1"/>
</dbReference>
<gene>
    <name evidence="4" type="ORF">F3K02_26610</name>
</gene>
<comment type="caution">
    <text evidence="4">The sequence shown here is derived from an EMBL/GenBank/DDBJ whole genome shotgun (WGS) entry which is preliminary data.</text>
</comment>
<dbReference type="AlphaFoldDB" id="A0A7Y8H2P4"/>
<keyword evidence="5" id="KW-1185">Reference proteome</keyword>
<dbReference type="Proteomes" id="UP000545507">
    <property type="component" value="Unassembled WGS sequence"/>
</dbReference>
<sequence>MRLSHLLSSLLVSAVTTLATTGVHAADVTVRLLHIDQNPAVNAFYNDVARRFEASRPGVKVEIQSLENESFKKKVTTLLQSPDKPNILYSWGGGVLREQVKAGVLQDLSAPMNAQWKDRFLPAAVQAYDVDGKLYGVPLRMSVVGFFYNKDLFAKAGVDGNAIKTWDDLLAGVKKLQAAGITPLVVGGGDKWPLSLYWSHLAMRTGGRPALDSAMRGEGKGFASEPFVRSGDLFKQLVDLKPFQPGFLAANNAQASGQFGDGKAAMILTLNVVLNVMKDNAADKQGLPDDKIGWLPFPTVAGGKGNPGDVMGNLNGWIVTKDSPKETVEFLRFFSEADNQRVAAEKGLYIPPVTESMKAISRPLLQQTLQSVKQSQLVQVNFDQALGPLAGAVVNDMASNIAAGRTSPADAANAIQQAWRRAASN</sequence>
<organism evidence="4 5">
    <name type="scientific">Hydrogenophaga aromaticivorans</name>
    <dbReference type="NCBI Taxonomy" id="2610898"/>
    <lineage>
        <taxon>Bacteria</taxon>
        <taxon>Pseudomonadati</taxon>
        <taxon>Pseudomonadota</taxon>
        <taxon>Betaproteobacteria</taxon>
        <taxon>Burkholderiales</taxon>
        <taxon>Comamonadaceae</taxon>
        <taxon>Hydrogenophaga</taxon>
    </lineage>
</organism>
<protein>
    <submittedName>
        <fullName evidence="4">Extracellular solute-binding protein</fullName>
    </submittedName>
</protein>
<dbReference type="InterPro" id="IPR006059">
    <property type="entry name" value="SBP"/>
</dbReference>
<comment type="subcellular location">
    <subcellularLocation>
        <location evidence="1">Periplasm</location>
    </subcellularLocation>
</comment>
<comment type="similarity">
    <text evidence="2">Belongs to the bacterial solute-binding protein 1 family.</text>
</comment>
<dbReference type="RefSeq" id="WP_177139662.1">
    <property type="nucleotide sequence ID" value="NZ_VYGV01000028.1"/>
</dbReference>